<comment type="caution">
    <text evidence="3">The sequence shown here is derived from an EMBL/GenBank/DDBJ whole genome shotgun (WGS) entry which is preliminary data.</text>
</comment>
<feature type="region of interest" description="Disordered" evidence="1">
    <location>
        <begin position="150"/>
        <end position="237"/>
    </location>
</feature>
<feature type="compositionally biased region" description="Low complexity" evidence="1">
    <location>
        <begin position="221"/>
        <end position="230"/>
    </location>
</feature>
<feature type="chain" id="PRO_5043506658" evidence="2">
    <location>
        <begin position="30"/>
        <end position="313"/>
    </location>
</feature>
<dbReference type="AlphaFoldDB" id="A0AAV4TWF5"/>
<evidence type="ECO:0000313" key="4">
    <source>
        <dbReference type="Proteomes" id="UP001054837"/>
    </source>
</evidence>
<feature type="compositionally biased region" description="Basic residues" evidence="1">
    <location>
        <begin position="198"/>
        <end position="220"/>
    </location>
</feature>
<feature type="signal peptide" evidence="2">
    <location>
        <begin position="1"/>
        <end position="29"/>
    </location>
</feature>
<evidence type="ECO:0000256" key="2">
    <source>
        <dbReference type="SAM" id="SignalP"/>
    </source>
</evidence>
<evidence type="ECO:0000313" key="3">
    <source>
        <dbReference type="EMBL" id="GIY50678.1"/>
    </source>
</evidence>
<gene>
    <name evidence="3" type="primary">GREM2_2</name>
    <name evidence="3" type="ORF">CDAR_182501</name>
</gene>
<keyword evidence="4" id="KW-1185">Reference proteome</keyword>
<proteinExistence type="predicted"/>
<dbReference type="Proteomes" id="UP001054837">
    <property type="component" value="Unassembled WGS sequence"/>
</dbReference>
<name>A0AAV4TWF5_9ARAC</name>
<keyword evidence="2" id="KW-0732">Signal</keyword>
<accession>A0AAV4TWF5</accession>
<protein>
    <submittedName>
        <fullName evidence="3">Bursicon</fullName>
    </submittedName>
</protein>
<feature type="region of interest" description="Disordered" evidence="1">
    <location>
        <begin position="97"/>
        <end position="124"/>
    </location>
</feature>
<dbReference type="EMBL" id="BPLQ01010420">
    <property type="protein sequence ID" value="GIY50678.1"/>
    <property type="molecule type" value="Genomic_DNA"/>
</dbReference>
<sequence length="313" mass="34850">MKTKPYPKGRWDNLICALLISLHFTVILCRPPTHGTGAKSPANFDSSISSSQKRAAATTIHLHHPSSNSIHSTQDLMAKFGDKDAKSANFIPSHLSDVSLSRDKNNGAGSYPFENTDQEVNDHHYGSFGDSRLIEGASVFLNHGHVTSGVVHGPEEVGDDVGTSSGMDKNEVVPLTDGSFPNRNLSRKRRQPPDMHKGTHRWRRKRRRRHRLLLKTRNHSRNSQDSQSNSNRDKFILKSDGPGQVIFGADKVKRTGAGPYLSTKRLQSIQGVSPRWSKTTCATDSVIRFLFPNLTGLSIRWRSNLVLTVNRKD</sequence>
<organism evidence="3 4">
    <name type="scientific">Caerostris darwini</name>
    <dbReference type="NCBI Taxonomy" id="1538125"/>
    <lineage>
        <taxon>Eukaryota</taxon>
        <taxon>Metazoa</taxon>
        <taxon>Ecdysozoa</taxon>
        <taxon>Arthropoda</taxon>
        <taxon>Chelicerata</taxon>
        <taxon>Arachnida</taxon>
        <taxon>Araneae</taxon>
        <taxon>Araneomorphae</taxon>
        <taxon>Entelegynae</taxon>
        <taxon>Araneoidea</taxon>
        <taxon>Araneidae</taxon>
        <taxon>Caerostris</taxon>
    </lineage>
</organism>
<evidence type="ECO:0000256" key="1">
    <source>
        <dbReference type="SAM" id="MobiDB-lite"/>
    </source>
</evidence>
<reference evidence="3 4" key="1">
    <citation type="submission" date="2021-06" db="EMBL/GenBank/DDBJ databases">
        <title>Caerostris darwini draft genome.</title>
        <authorList>
            <person name="Kono N."/>
            <person name="Arakawa K."/>
        </authorList>
    </citation>
    <scope>NUCLEOTIDE SEQUENCE [LARGE SCALE GENOMIC DNA]</scope>
</reference>